<protein>
    <submittedName>
        <fullName evidence="1">Uncharacterized protein</fullName>
    </submittedName>
</protein>
<keyword evidence="2" id="KW-1185">Reference proteome</keyword>
<sequence length="47" mass="5475">MLILLTIFVFFLLIGSGSTYTLLKKKLENDQKIAAQLDQILHELRKR</sequence>
<reference evidence="1 2" key="1">
    <citation type="submission" date="2020-08" db="EMBL/GenBank/DDBJ databases">
        <title>Cohnella phylogeny.</title>
        <authorList>
            <person name="Dunlap C."/>
        </authorList>
    </citation>
    <scope>NUCLEOTIDE SEQUENCE [LARGE SCALE GENOMIC DNA]</scope>
    <source>
        <strain evidence="1 2">DSM 28246</strain>
    </source>
</reference>
<gene>
    <name evidence="1" type="ORF">H7C19_19220</name>
</gene>
<proteinExistence type="predicted"/>
<dbReference type="Proteomes" id="UP000547209">
    <property type="component" value="Unassembled WGS sequence"/>
</dbReference>
<evidence type="ECO:0000313" key="2">
    <source>
        <dbReference type="Proteomes" id="UP000547209"/>
    </source>
</evidence>
<dbReference type="AlphaFoldDB" id="A0A7X0VG75"/>
<comment type="caution">
    <text evidence="1">The sequence shown here is derived from an EMBL/GenBank/DDBJ whole genome shotgun (WGS) entry which is preliminary data.</text>
</comment>
<dbReference type="EMBL" id="JACJVP010000030">
    <property type="protein sequence ID" value="MBB6672817.1"/>
    <property type="molecule type" value="Genomic_DNA"/>
</dbReference>
<name>A0A7X0VG75_9BACL</name>
<dbReference type="RefSeq" id="WP_185670662.1">
    <property type="nucleotide sequence ID" value="NZ_JACJVP010000030.1"/>
</dbReference>
<organism evidence="1 2">
    <name type="scientific">Cohnella nanjingensis</name>
    <dbReference type="NCBI Taxonomy" id="1387779"/>
    <lineage>
        <taxon>Bacteria</taxon>
        <taxon>Bacillati</taxon>
        <taxon>Bacillota</taxon>
        <taxon>Bacilli</taxon>
        <taxon>Bacillales</taxon>
        <taxon>Paenibacillaceae</taxon>
        <taxon>Cohnella</taxon>
    </lineage>
</organism>
<evidence type="ECO:0000313" key="1">
    <source>
        <dbReference type="EMBL" id="MBB6672817.1"/>
    </source>
</evidence>
<accession>A0A7X0VG75</accession>